<proteinExistence type="predicted"/>
<dbReference type="PROSITE" id="PS51257">
    <property type="entry name" value="PROKAR_LIPOPROTEIN"/>
    <property type="match status" value="1"/>
</dbReference>
<protein>
    <recommendedName>
        <fullName evidence="3">Lipoprotein</fullName>
    </recommendedName>
</protein>
<accession>A0ABP6ULU4</accession>
<dbReference type="RefSeq" id="WP_344926818.1">
    <property type="nucleotide sequence ID" value="NZ_BAABCW010000006.1"/>
</dbReference>
<keyword evidence="2" id="KW-1185">Reference proteome</keyword>
<evidence type="ECO:0000313" key="1">
    <source>
        <dbReference type="EMBL" id="GAA3508300.1"/>
    </source>
</evidence>
<comment type="caution">
    <text evidence="1">The sequence shown here is derived from an EMBL/GenBank/DDBJ whole genome shotgun (WGS) entry which is preliminary data.</text>
</comment>
<evidence type="ECO:0008006" key="3">
    <source>
        <dbReference type="Google" id="ProtNLM"/>
    </source>
</evidence>
<reference evidence="2" key="1">
    <citation type="journal article" date="2019" name="Int. J. Syst. Evol. Microbiol.">
        <title>The Global Catalogue of Microorganisms (GCM) 10K type strain sequencing project: providing services to taxonomists for standard genome sequencing and annotation.</title>
        <authorList>
            <consortium name="The Broad Institute Genomics Platform"/>
            <consortium name="The Broad Institute Genome Sequencing Center for Infectious Disease"/>
            <person name="Wu L."/>
            <person name="Ma J."/>
        </authorList>
    </citation>
    <scope>NUCLEOTIDE SEQUENCE [LARGE SCALE GENOMIC DNA]</scope>
    <source>
        <strain evidence="2">JCM 17106</strain>
    </source>
</reference>
<sequence>MRKIIYLITWTIITSCTMVNSTNHSEQKESTAIPILQKTKKTMGLSLEQKEEINTALRALLKRKNADAYVIINILSSDNYIQFALDKNSELFFDFPTIQLNTLQINKAKKALLPYDVQFEVVKSNDPNKKEVIREFSVFNKNLKTDVKTAIIMTEKVITEVFDLRQNIPLQIDEN</sequence>
<name>A0ABP6ULU4_9FLAO</name>
<dbReference type="EMBL" id="BAABCW010000006">
    <property type="protein sequence ID" value="GAA3508300.1"/>
    <property type="molecule type" value="Genomic_DNA"/>
</dbReference>
<evidence type="ECO:0000313" key="2">
    <source>
        <dbReference type="Proteomes" id="UP001500459"/>
    </source>
</evidence>
<dbReference type="Proteomes" id="UP001500459">
    <property type="component" value="Unassembled WGS sequence"/>
</dbReference>
<gene>
    <name evidence="1" type="ORF">GCM10022393_19050</name>
</gene>
<organism evidence="1 2">
    <name type="scientific">Aquimarina addita</name>
    <dbReference type="NCBI Taxonomy" id="870485"/>
    <lineage>
        <taxon>Bacteria</taxon>
        <taxon>Pseudomonadati</taxon>
        <taxon>Bacteroidota</taxon>
        <taxon>Flavobacteriia</taxon>
        <taxon>Flavobacteriales</taxon>
        <taxon>Flavobacteriaceae</taxon>
        <taxon>Aquimarina</taxon>
    </lineage>
</organism>